<dbReference type="GO" id="GO:0016020">
    <property type="term" value="C:membrane"/>
    <property type="evidence" value="ECO:0007669"/>
    <property type="project" value="UniProtKB-SubCell"/>
</dbReference>
<organism evidence="6 7">
    <name type="scientific">Tessaracoccus oleiagri</name>
    <dbReference type="NCBI Taxonomy" id="686624"/>
    <lineage>
        <taxon>Bacteria</taxon>
        <taxon>Bacillati</taxon>
        <taxon>Actinomycetota</taxon>
        <taxon>Actinomycetes</taxon>
        <taxon>Propionibacteriales</taxon>
        <taxon>Propionibacteriaceae</taxon>
        <taxon>Tessaracoccus</taxon>
    </lineage>
</organism>
<feature type="transmembrane region" description="Helical" evidence="5">
    <location>
        <begin position="245"/>
        <end position="263"/>
    </location>
</feature>
<evidence type="ECO:0000313" key="6">
    <source>
        <dbReference type="EMBL" id="SDL40893.1"/>
    </source>
</evidence>
<dbReference type="EMBL" id="FNGP01000002">
    <property type="protein sequence ID" value="SDL40893.1"/>
    <property type="molecule type" value="Genomic_DNA"/>
</dbReference>
<feature type="transmembrane region" description="Helical" evidence="5">
    <location>
        <begin position="6"/>
        <end position="25"/>
    </location>
</feature>
<keyword evidence="3 5" id="KW-1133">Transmembrane helix</keyword>
<evidence type="ECO:0000256" key="4">
    <source>
        <dbReference type="ARBA" id="ARBA00023136"/>
    </source>
</evidence>
<feature type="transmembrane region" description="Helical" evidence="5">
    <location>
        <begin position="182"/>
        <end position="204"/>
    </location>
</feature>
<comment type="subcellular location">
    <subcellularLocation>
        <location evidence="1">Membrane</location>
        <topology evidence="1">Multi-pass membrane protein</topology>
    </subcellularLocation>
</comment>
<evidence type="ECO:0000313" key="7">
    <source>
        <dbReference type="Proteomes" id="UP000199475"/>
    </source>
</evidence>
<keyword evidence="2 5" id="KW-0812">Transmembrane</keyword>
<dbReference type="OrthoDB" id="9787346at2"/>
<feature type="transmembrane region" description="Helical" evidence="5">
    <location>
        <begin position="149"/>
        <end position="170"/>
    </location>
</feature>
<reference evidence="6 7" key="1">
    <citation type="submission" date="2016-10" db="EMBL/GenBank/DDBJ databases">
        <authorList>
            <person name="de Groot N.N."/>
        </authorList>
    </citation>
    <scope>NUCLEOTIDE SEQUENCE [LARGE SCALE GENOMIC DNA]</scope>
    <source>
        <strain evidence="6 7">CGMCC 1.9159</strain>
    </source>
</reference>
<sequence>MITAILLTALAGAATAIGGLIGVWGPHTSNRVLSAGVALAAGVMIYVSFVELLPGAFTHSGDVASVIAFFSGAVFVLLIEEVAGRWSPADRVRQESSVEQHAAQVPASKLARDPAKLTRTAIVMAAVLAAHNAPEGFVTLIAALQDPVLALPIVVAIAIHNIPEGIAVAVPMYHATGNRLKAWAFSAASGLAEPVGALILYAILGPFLNLATVGVVNAVIAGIMVFISLHELIPLAFATGKKATTSLWVIVGMALMAVSIIILT</sequence>
<dbReference type="PANTHER" id="PTHR11040">
    <property type="entry name" value="ZINC/IRON TRANSPORTER"/>
    <property type="match status" value="1"/>
</dbReference>
<name>A0A1G9JVM6_9ACTN</name>
<dbReference type="STRING" id="686624.SAMN04488242_1465"/>
<dbReference type="Pfam" id="PF02535">
    <property type="entry name" value="Zip"/>
    <property type="match status" value="1"/>
</dbReference>
<evidence type="ECO:0000256" key="5">
    <source>
        <dbReference type="SAM" id="Phobius"/>
    </source>
</evidence>
<evidence type="ECO:0000256" key="2">
    <source>
        <dbReference type="ARBA" id="ARBA00022692"/>
    </source>
</evidence>
<dbReference type="AlphaFoldDB" id="A0A1G9JVM6"/>
<dbReference type="PANTHER" id="PTHR11040:SF205">
    <property type="entry name" value="ZINC TRANSPORTER ZUPT"/>
    <property type="match status" value="1"/>
</dbReference>
<dbReference type="Proteomes" id="UP000199475">
    <property type="component" value="Unassembled WGS sequence"/>
</dbReference>
<feature type="transmembrane region" description="Helical" evidence="5">
    <location>
        <begin position="121"/>
        <end position="143"/>
    </location>
</feature>
<dbReference type="RefSeq" id="WP_093250462.1">
    <property type="nucleotide sequence ID" value="NZ_FNGP01000002.1"/>
</dbReference>
<evidence type="ECO:0000256" key="1">
    <source>
        <dbReference type="ARBA" id="ARBA00004141"/>
    </source>
</evidence>
<feature type="transmembrane region" description="Helical" evidence="5">
    <location>
        <begin position="63"/>
        <end position="83"/>
    </location>
</feature>
<accession>A0A1G9JVM6</accession>
<dbReference type="GO" id="GO:0005385">
    <property type="term" value="F:zinc ion transmembrane transporter activity"/>
    <property type="evidence" value="ECO:0007669"/>
    <property type="project" value="TreeGrafter"/>
</dbReference>
<feature type="transmembrane region" description="Helical" evidence="5">
    <location>
        <begin position="210"/>
        <end position="233"/>
    </location>
</feature>
<feature type="transmembrane region" description="Helical" evidence="5">
    <location>
        <begin position="32"/>
        <end position="57"/>
    </location>
</feature>
<protein>
    <submittedName>
        <fullName evidence="6">Zinc transporter, ZIP family</fullName>
    </submittedName>
</protein>
<keyword evidence="7" id="KW-1185">Reference proteome</keyword>
<evidence type="ECO:0000256" key="3">
    <source>
        <dbReference type="ARBA" id="ARBA00022989"/>
    </source>
</evidence>
<keyword evidence="4 5" id="KW-0472">Membrane</keyword>
<gene>
    <name evidence="6" type="ORF">SAMN04488242_1465</name>
</gene>
<proteinExistence type="predicted"/>
<dbReference type="NCBIfam" id="NF003243">
    <property type="entry name" value="PRK04201.1"/>
    <property type="match status" value="1"/>
</dbReference>
<dbReference type="InterPro" id="IPR003689">
    <property type="entry name" value="ZIP"/>
</dbReference>